<evidence type="ECO:0000313" key="2">
    <source>
        <dbReference type="EMBL" id="KZS95101.1"/>
    </source>
</evidence>
<reference evidence="2 3" key="1">
    <citation type="journal article" date="2016" name="Mol. Biol. Evol.">
        <title>Comparative Genomics of Early-Diverging Mushroom-Forming Fungi Provides Insights into the Origins of Lignocellulose Decay Capabilities.</title>
        <authorList>
            <person name="Nagy L.G."/>
            <person name="Riley R."/>
            <person name="Tritt A."/>
            <person name="Adam C."/>
            <person name="Daum C."/>
            <person name="Floudas D."/>
            <person name="Sun H."/>
            <person name="Yadav J.S."/>
            <person name="Pangilinan J."/>
            <person name="Larsson K.H."/>
            <person name="Matsuura K."/>
            <person name="Barry K."/>
            <person name="Labutti K."/>
            <person name="Kuo R."/>
            <person name="Ohm R.A."/>
            <person name="Bhattacharya S.S."/>
            <person name="Shirouzu T."/>
            <person name="Yoshinaga Y."/>
            <person name="Martin F.M."/>
            <person name="Grigoriev I.V."/>
            <person name="Hibbett D.S."/>
        </authorList>
    </citation>
    <scope>NUCLEOTIDE SEQUENCE [LARGE SCALE GENOMIC DNA]</scope>
    <source>
        <strain evidence="2 3">HHB9708</strain>
    </source>
</reference>
<gene>
    <name evidence="2" type="ORF">SISNIDRAFT_357160</name>
</gene>
<evidence type="ECO:0008006" key="4">
    <source>
        <dbReference type="Google" id="ProtNLM"/>
    </source>
</evidence>
<proteinExistence type="predicted"/>
<accession>A0A164WJJ0</accession>
<keyword evidence="1" id="KW-0732">Signal</keyword>
<name>A0A164WJJ0_9AGAM</name>
<feature type="signal peptide" evidence="1">
    <location>
        <begin position="1"/>
        <end position="25"/>
    </location>
</feature>
<protein>
    <recommendedName>
        <fullName evidence="4">Secreted protein</fullName>
    </recommendedName>
</protein>
<organism evidence="2 3">
    <name type="scientific">Sistotremastrum niveocremeum HHB9708</name>
    <dbReference type="NCBI Taxonomy" id="1314777"/>
    <lineage>
        <taxon>Eukaryota</taxon>
        <taxon>Fungi</taxon>
        <taxon>Dikarya</taxon>
        <taxon>Basidiomycota</taxon>
        <taxon>Agaricomycotina</taxon>
        <taxon>Agaricomycetes</taxon>
        <taxon>Sistotremastrales</taxon>
        <taxon>Sistotremastraceae</taxon>
        <taxon>Sertulicium</taxon>
        <taxon>Sertulicium niveocremeum</taxon>
    </lineage>
</organism>
<dbReference type="Proteomes" id="UP000076722">
    <property type="component" value="Unassembled WGS sequence"/>
</dbReference>
<evidence type="ECO:0000313" key="3">
    <source>
        <dbReference type="Proteomes" id="UP000076722"/>
    </source>
</evidence>
<dbReference type="EMBL" id="KV419402">
    <property type="protein sequence ID" value="KZS95101.1"/>
    <property type="molecule type" value="Genomic_DNA"/>
</dbReference>
<sequence length="72" mass="8332">MGPFWRSSISLRFFLSRVVQRIVLSSVMMSWMGSQRTSVPEPEPRRVKQFSTGTMARIKKHEFGVSVLKQLC</sequence>
<dbReference type="AlphaFoldDB" id="A0A164WJJ0"/>
<keyword evidence="3" id="KW-1185">Reference proteome</keyword>
<evidence type="ECO:0000256" key="1">
    <source>
        <dbReference type="SAM" id="SignalP"/>
    </source>
</evidence>
<feature type="chain" id="PRO_5007854124" description="Secreted protein" evidence="1">
    <location>
        <begin position="26"/>
        <end position="72"/>
    </location>
</feature>